<dbReference type="AlphaFoldDB" id="A0AAV4BIC9"/>
<sequence>MTQVEANQRTDSRPYGVFESARDLEASYQDFPQKCNAMNPPGIARESHACLSQHGLAFTPQAKKYQ</sequence>
<proteinExistence type="predicted"/>
<name>A0AAV4BIC9_9GAST</name>
<evidence type="ECO:0000313" key="1">
    <source>
        <dbReference type="EMBL" id="GFO19137.1"/>
    </source>
</evidence>
<reference evidence="1 2" key="1">
    <citation type="journal article" date="2021" name="Elife">
        <title>Chloroplast acquisition without the gene transfer in kleptoplastic sea slugs, Plakobranchus ocellatus.</title>
        <authorList>
            <person name="Maeda T."/>
            <person name="Takahashi S."/>
            <person name="Yoshida T."/>
            <person name="Shimamura S."/>
            <person name="Takaki Y."/>
            <person name="Nagai Y."/>
            <person name="Toyoda A."/>
            <person name="Suzuki Y."/>
            <person name="Arimoto A."/>
            <person name="Ishii H."/>
            <person name="Satoh N."/>
            <person name="Nishiyama T."/>
            <person name="Hasebe M."/>
            <person name="Maruyama T."/>
            <person name="Minagawa J."/>
            <person name="Obokata J."/>
            <person name="Shigenobu S."/>
        </authorList>
    </citation>
    <scope>NUCLEOTIDE SEQUENCE [LARGE SCALE GENOMIC DNA]</scope>
</reference>
<keyword evidence="2" id="KW-1185">Reference proteome</keyword>
<comment type="caution">
    <text evidence="1">The sequence shown here is derived from an EMBL/GenBank/DDBJ whole genome shotgun (WGS) entry which is preliminary data.</text>
</comment>
<protein>
    <submittedName>
        <fullName evidence="1">Uncharacterized protein</fullName>
    </submittedName>
</protein>
<accession>A0AAV4BIC9</accession>
<organism evidence="1 2">
    <name type="scientific">Plakobranchus ocellatus</name>
    <dbReference type="NCBI Taxonomy" id="259542"/>
    <lineage>
        <taxon>Eukaryota</taxon>
        <taxon>Metazoa</taxon>
        <taxon>Spiralia</taxon>
        <taxon>Lophotrochozoa</taxon>
        <taxon>Mollusca</taxon>
        <taxon>Gastropoda</taxon>
        <taxon>Heterobranchia</taxon>
        <taxon>Euthyneura</taxon>
        <taxon>Panpulmonata</taxon>
        <taxon>Sacoglossa</taxon>
        <taxon>Placobranchoidea</taxon>
        <taxon>Plakobranchidae</taxon>
        <taxon>Plakobranchus</taxon>
    </lineage>
</organism>
<gene>
    <name evidence="1" type="ORF">PoB_004564200</name>
</gene>
<dbReference type="EMBL" id="BLXT01005015">
    <property type="protein sequence ID" value="GFO19137.1"/>
    <property type="molecule type" value="Genomic_DNA"/>
</dbReference>
<dbReference type="Proteomes" id="UP000735302">
    <property type="component" value="Unassembled WGS sequence"/>
</dbReference>
<evidence type="ECO:0000313" key="2">
    <source>
        <dbReference type="Proteomes" id="UP000735302"/>
    </source>
</evidence>